<sequence>MPGTGRTTPPRPVDVTAVLPRLAPLARTATRLHPRPGSPSPHHSSVGGPPLWPAGEPWPYCAGPHVPDGNPATSPQDVRLGRRIRAAAESRPPGHPRFTPEETAVLRRISAGHPWPDGPVAMLPVAQLYARDVPSLRPPGRADLLQVLWCPFDHPPEPKPRTALFRRSAAAVTDVLTTPPEPAVVQSGGYVPRPCLLDPEQVTEYPDLMELDGESRALLGKWSTWQAAGAAPDAYYEPAPQEFYRNELSVAPGWKAGGWTRWGLTDPVPRVCPACGTGMAPLLTVASAEWDDSTRSWSPYEEPAPTPPSTARPQAATPAMVQLAGGYDLQLYTCPAAPDHPHVDLIQ</sequence>
<dbReference type="EMBL" id="AORZ01000010">
    <property type="protein sequence ID" value="EMF01509.1"/>
    <property type="molecule type" value="Genomic_DNA"/>
</dbReference>
<evidence type="ECO:0008006" key="4">
    <source>
        <dbReference type="Google" id="ProtNLM"/>
    </source>
</evidence>
<evidence type="ECO:0000256" key="1">
    <source>
        <dbReference type="SAM" id="MobiDB-lite"/>
    </source>
</evidence>
<dbReference type="Proteomes" id="UP000011740">
    <property type="component" value="Unassembled WGS sequence"/>
</dbReference>
<dbReference type="AlphaFoldDB" id="M3A8N4"/>
<dbReference type="RefSeq" id="WP_004940518.1">
    <property type="nucleotide sequence ID" value="NZ_AORZ01000010.1"/>
</dbReference>
<accession>M3A8N4</accession>
<dbReference type="eggNOG" id="COG3878">
    <property type="taxonomic scope" value="Bacteria"/>
</dbReference>
<reference evidence="2 3" key="1">
    <citation type="journal article" date="2013" name="Genome Announc.">
        <title>Whole-Genome Shotgun Assembly and Analysis of the Genome of Streptomyces mobaraensis DSM 40847, a Strain for Industrial Production of Microbial Transglutaminase.</title>
        <authorList>
            <person name="Yang H."/>
            <person name="He T."/>
            <person name="Wu W."/>
            <person name="Zhu W."/>
            <person name="Lu B."/>
            <person name="Sun W."/>
        </authorList>
    </citation>
    <scope>NUCLEOTIDE SEQUENCE [LARGE SCALE GENOMIC DNA]</scope>
    <source>
        <strain evidence="2 3">DSM 40847</strain>
    </source>
</reference>
<protein>
    <recommendedName>
        <fullName evidence="4">LigA protein</fullName>
    </recommendedName>
</protein>
<feature type="region of interest" description="Disordered" evidence="1">
    <location>
        <begin position="24"/>
        <end position="51"/>
    </location>
</feature>
<dbReference type="STRING" id="1223523.H340_05716"/>
<dbReference type="Gene3D" id="2.30.320.10">
    <property type="entry name" value="YwqG-like"/>
    <property type="match status" value="1"/>
</dbReference>
<organism evidence="2 3">
    <name type="scientific">Streptomyces mobaraensis (strain ATCC 29032 / DSM 40847 / JCM 4168 / NBRC 13819 / NCIMB 11159 / IPCR 16-22)</name>
    <dbReference type="NCBI Taxonomy" id="1223523"/>
    <lineage>
        <taxon>Bacteria</taxon>
        <taxon>Bacillati</taxon>
        <taxon>Actinomycetota</taxon>
        <taxon>Actinomycetes</taxon>
        <taxon>Kitasatosporales</taxon>
        <taxon>Streptomycetaceae</taxon>
        <taxon>Streptomyces</taxon>
    </lineage>
</organism>
<feature type="compositionally biased region" description="Low complexity" evidence="1">
    <location>
        <begin position="40"/>
        <end position="49"/>
    </location>
</feature>
<feature type="region of interest" description="Disordered" evidence="1">
    <location>
        <begin position="293"/>
        <end position="316"/>
    </location>
</feature>
<evidence type="ECO:0000313" key="2">
    <source>
        <dbReference type="EMBL" id="EMF01509.1"/>
    </source>
</evidence>
<gene>
    <name evidence="2" type="ORF">H340_05716</name>
</gene>
<evidence type="ECO:0000313" key="3">
    <source>
        <dbReference type="Proteomes" id="UP000011740"/>
    </source>
</evidence>
<proteinExistence type="predicted"/>
<comment type="caution">
    <text evidence="2">The sequence shown here is derived from an EMBL/GenBank/DDBJ whole genome shotgun (WGS) entry which is preliminary data.</text>
</comment>
<dbReference type="PATRIC" id="fig|1223523.3.peg.1165"/>
<name>M3A8N4_STRM1</name>